<feature type="transmembrane region" description="Helical" evidence="6">
    <location>
        <begin position="220"/>
        <end position="244"/>
    </location>
</feature>
<keyword evidence="3 6" id="KW-0812">Transmembrane</keyword>
<keyword evidence="6" id="KW-0807">Transducer</keyword>
<dbReference type="Pfam" id="PF08395">
    <property type="entry name" value="7tm_7"/>
    <property type="match status" value="1"/>
</dbReference>
<feature type="signal peptide" evidence="8">
    <location>
        <begin position="1"/>
        <end position="21"/>
    </location>
</feature>
<keyword evidence="4 6" id="KW-1133">Transmembrane helix</keyword>
<keyword evidence="2 6" id="KW-1003">Cell membrane</keyword>
<feature type="transmembrane region" description="Helical" evidence="6">
    <location>
        <begin position="79"/>
        <end position="100"/>
    </location>
</feature>
<evidence type="ECO:0000256" key="2">
    <source>
        <dbReference type="ARBA" id="ARBA00022475"/>
    </source>
</evidence>
<dbReference type="EMBL" id="CM000364">
    <property type="protein sequence ID" value="EDX12672.1"/>
    <property type="molecule type" value="Genomic_DNA"/>
</dbReference>
<dbReference type="GO" id="GO:0007165">
    <property type="term" value="P:signal transduction"/>
    <property type="evidence" value="ECO:0007669"/>
    <property type="project" value="UniProtKB-KW"/>
</dbReference>
<evidence type="ECO:0000256" key="1">
    <source>
        <dbReference type="ARBA" id="ARBA00004651"/>
    </source>
</evidence>
<evidence type="ECO:0000256" key="4">
    <source>
        <dbReference type="ARBA" id="ARBA00022989"/>
    </source>
</evidence>
<dbReference type="HOGENOM" id="CLU_410647_0_0_1"/>
<dbReference type="Bgee" id="FBgn0270398">
    <property type="expression patterns" value="Expressed in adult organism"/>
</dbReference>
<accession>B4QX18</accession>
<keyword evidence="6" id="KW-0675">Receptor</keyword>
<dbReference type="PhylomeDB" id="B4QX18"/>
<feature type="region of interest" description="Disordered" evidence="7">
    <location>
        <begin position="359"/>
        <end position="445"/>
    </location>
</feature>
<feature type="compositionally biased region" description="Low complexity" evidence="7">
    <location>
        <begin position="425"/>
        <end position="444"/>
    </location>
</feature>
<comment type="subcellular location">
    <subcellularLocation>
        <location evidence="1 6">Cell membrane</location>
        <topology evidence="1 6">Multi-pass membrane protein</topology>
    </subcellularLocation>
</comment>
<evidence type="ECO:0000313" key="10">
    <source>
        <dbReference type="Proteomes" id="UP000000304"/>
    </source>
</evidence>
<evidence type="ECO:0000313" key="9">
    <source>
        <dbReference type="EMBL" id="EDX12672.1"/>
    </source>
</evidence>
<gene>
    <name evidence="9" type="primary">Dsim\GD20282</name>
    <name evidence="9" type="ORF">Dsim_GD20282</name>
</gene>
<evidence type="ECO:0000256" key="6">
    <source>
        <dbReference type="RuleBase" id="RU363108"/>
    </source>
</evidence>
<dbReference type="AlphaFoldDB" id="B4QX18"/>
<feature type="chain" id="PRO_5002821261" description="Gustatory receptor" evidence="8">
    <location>
        <begin position="22"/>
        <end position="669"/>
    </location>
</feature>
<dbReference type="Proteomes" id="UP000000304">
    <property type="component" value="Chromosome 3R"/>
</dbReference>
<keyword evidence="5 6" id="KW-0472">Membrane</keyword>
<feature type="transmembrane region" description="Helical" evidence="6">
    <location>
        <begin position="332"/>
        <end position="353"/>
    </location>
</feature>
<feature type="region of interest" description="Disordered" evidence="7">
    <location>
        <begin position="549"/>
        <end position="569"/>
    </location>
</feature>
<dbReference type="GO" id="GO:0050909">
    <property type="term" value="P:sensory perception of taste"/>
    <property type="evidence" value="ECO:0007669"/>
    <property type="project" value="InterPro"/>
</dbReference>
<dbReference type="InterPro" id="IPR013604">
    <property type="entry name" value="7TM_chemorcpt"/>
</dbReference>
<feature type="transmembrane region" description="Helical" evidence="6">
    <location>
        <begin position="256"/>
        <end position="278"/>
    </location>
</feature>
<organism evidence="9 10">
    <name type="scientific">Drosophila simulans</name>
    <name type="common">Fruit fly</name>
    <dbReference type="NCBI Taxonomy" id="7240"/>
    <lineage>
        <taxon>Eukaryota</taxon>
        <taxon>Metazoa</taxon>
        <taxon>Ecdysozoa</taxon>
        <taxon>Arthropoda</taxon>
        <taxon>Hexapoda</taxon>
        <taxon>Insecta</taxon>
        <taxon>Pterygota</taxon>
        <taxon>Neoptera</taxon>
        <taxon>Endopterygota</taxon>
        <taxon>Diptera</taxon>
        <taxon>Brachycera</taxon>
        <taxon>Muscomorpha</taxon>
        <taxon>Ephydroidea</taxon>
        <taxon>Drosophilidae</taxon>
        <taxon>Drosophila</taxon>
        <taxon>Sophophora</taxon>
    </lineage>
</organism>
<feature type="compositionally biased region" description="Polar residues" evidence="7">
    <location>
        <begin position="380"/>
        <end position="391"/>
    </location>
</feature>
<feature type="compositionally biased region" description="Low complexity" evidence="7">
    <location>
        <begin position="401"/>
        <end position="412"/>
    </location>
</feature>
<dbReference type="GO" id="GO:0005886">
    <property type="term" value="C:plasma membrane"/>
    <property type="evidence" value="ECO:0007669"/>
    <property type="project" value="UniProtKB-SubCell"/>
</dbReference>
<reference evidence="9 10" key="1">
    <citation type="journal article" date="2007" name="Nature">
        <title>Evolution of genes and genomes on the Drosophila phylogeny.</title>
        <authorList>
            <consortium name="Drosophila 12 Genomes Consortium"/>
            <person name="Clark A.G."/>
            <person name="Eisen M.B."/>
            <person name="Smith D.R."/>
            <person name="Bergman C.M."/>
            <person name="Oliver B."/>
            <person name="Markow T.A."/>
            <person name="Kaufman T.C."/>
            <person name="Kellis M."/>
            <person name="Gelbart W."/>
            <person name="Iyer V.N."/>
            <person name="Pollard D.A."/>
            <person name="Sackton T.B."/>
            <person name="Larracuente A.M."/>
            <person name="Singh N.D."/>
            <person name="Abad J.P."/>
            <person name="Abt D.N."/>
            <person name="Adryan B."/>
            <person name="Aguade M."/>
            <person name="Akashi H."/>
            <person name="Anderson W.W."/>
            <person name="Aquadro C.F."/>
            <person name="Ardell D.H."/>
            <person name="Arguello R."/>
            <person name="Artieri C.G."/>
            <person name="Barbash D.A."/>
            <person name="Barker D."/>
            <person name="Barsanti P."/>
            <person name="Batterham P."/>
            <person name="Batzoglou S."/>
            <person name="Begun D."/>
            <person name="Bhutkar A."/>
            <person name="Blanco E."/>
            <person name="Bosak S.A."/>
            <person name="Bradley R.K."/>
            <person name="Brand A.D."/>
            <person name="Brent M.R."/>
            <person name="Brooks A.N."/>
            <person name="Brown R.H."/>
            <person name="Butlin R.K."/>
            <person name="Caggese C."/>
            <person name="Calvi B.R."/>
            <person name="Bernardo de Carvalho A."/>
            <person name="Caspi A."/>
            <person name="Castrezana S."/>
            <person name="Celniker S.E."/>
            <person name="Chang J.L."/>
            <person name="Chapple C."/>
            <person name="Chatterji S."/>
            <person name="Chinwalla A."/>
            <person name="Civetta A."/>
            <person name="Clifton S.W."/>
            <person name="Comeron J.M."/>
            <person name="Costello J.C."/>
            <person name="Coyne J.A."/>
            <person name="Daub J."/>
            <person name="David R.G."/>
            <person name="Delcher A.L."/>
            <person name="Delehaunty K."/>
            <person name="Do C.B."/>
            <person name="Ebling H."/>
            <person name="Edwards K."/>
            <person name="Eickbush T."/>
            <person name="Evans J.D."/>
            <person name="Filipski A."/>
            <person name="Findeiss S."/>
            <person name="Freyhult E."/>
            <person name="Fulton L."/>
            <person name="Fulton R."/>
            <person name="Garcia A.C."/>
            <person name="Gardiner A."/>
            <person name="Garfield D.A."/>
            <person name="Garvin B.E."/>
            <person name="Gibson G."/>
            <person name="Gilbert D."/>
            <person name="Gnerre S."/>
            <person name="Godfrey J."/>
            <person name="Good R."/>
            <person name="Gotea V."/>
            <person name="Gravely B."/>
            <person name="Greenberg A.J."/>
            <person name="Griffiths-Jones S."/>
            <person name="Gross S."/>
            <person name="Guigo R."/>
            <person name="Gustafson E.A."/>
            <person name="Haerty W."/>
            <person name="Hahn M.W."/>
            <person name="Halligan D.L."/>
            <person name="Halpern A.L."/>
            <person name="Halter G.M."/>
            <person name="Han M.V."/>
            <person name="Heger A."/>
            <person name="Hillier L."/>
            <person name="Hinrichs A.S."/>
            <person name="Holmes I."/>
            <person name="Hoskins R.A."/>
            <person name="Hubisz M.J."/>
            <person name="Hultmark D."/>
            <person name="Huntley M.A."/>
            <person name="Jaffe D.B."/>
            <person name="Jagadeeshan S."/>
            <person name="Jeck W.R."/>
            <person name="Johnson J."/>
            <person name="Jones C.D."/>
            <person name="Jordan W.C."/>
            <person name="Karpen G.H."/>
            <person name="Kataoka E."/>
            <person name="Keightley P.D."/>
            <person name="Kheradpour P."/>
            <person name="Kirkness E.F."/>
            <person name="Koerich L.B."/>
            <person name="Kristiansen K."/>
            <person name="Kudrna D."/>
            <person name="Kulathinal R.J."/>
            <person name="Kumar S."/>
            <person name="Kwok R."/>
            <person name="Lander E."/>
            <person name="Langley C.H."/>
            <person name="Lapoint R."/>
            <person name="Lazzaro B.P."/>
            <person name="Lee S.J."/>
            <person name="Levesque L."/>
            <person name="Li R."/>
            <person name="Lin C.F."/>
            <person name="Lin M.F."/>
            <person name="Lindblad-Toh K."/>
            <person name="Llopart A."/>
            <person name="Long M."/>
            <person name="Low L."/>
            <person name="Lozovsky E."/>
            <person name="Lu J."/>
            <person name="Luo M."/>
            <person name="Machado C.A."/>
            <person name="Makalowski W."/>
            <person name="Marzo M."/>
            <person name="Matsuda M."/>
            <person name="Matzkin L."/>
            <person name="McAllister B."/>
            <person name="McBride C.S."/>
            <person name="McKernan B."/>
            <person name="McKernan K."/>
            <person name="Mendez-Lago M."/>
            <person name="Minx P."/>
            <person name="Mollenhauer M.U."/>
            <person name="Montooth K."/>
            <person name="Mount S.M."/>
            <person name="Mu X."/>
            <person name="Myers E."/>
            <person name="Negre B."/>
            <person name="Newfeld S."/>
            <person name="Nielsen R."/>
            <person name="Noor M.A."/>
            <person name="O'Grady P."/>
            <person name="Pachter L."/>
            <person name="Papaceit M."/>
            <person name="Parisi M.J."/>
            <person name="Parisi M."/>
            <person name="Parts L."/>
            <person name="Pedersen J.S."/>
            <person name="Pesole G."/>
            <person name="Phillippy A.M."/>
            <person name="Ponting C.P."/>
            <person name="Pop M."/>
            <person name="Porcelli D."/>
            <person name="Powell J.R."/>
            <person name="Prohaska S."/>
            <person name="Pruitt K."/>
            <person name="Puig M."/>
            <person name="Quesneville H."/>
            <person name="Ram K.R."/>
            <person name="Rand D."/>
            <person name="Rasmussen M.D."/>
            <person name="Reed L.K."/>
            <person name="Reenan R."/>
            <person name="Reily A."/>
            <person name="Remington K.A."/>
            <person name="Rieger T.T."/>
            <person name="Ritchie M.G."/>
            <person name="Robin C."/>
            <person name="Rogers Y.H."/>
            <person name="Rohde C."/>
            <person name="Rozas J."/>
            <person name="Rubenfield M.J."/>
            <person name="Ruiz A."/>
            <person name="Russo S."/>
            <person name="Salzberg S.L."/>
            <person name="Sanchez-Gracia A."/>
            <person name="Saranga D.J."/>
            <person name="Sato H."/>
            <person name="Schaeffer S.W."/>
            <person name="Schatz M.C."/>
            <person name="Schlenke T."/>
            <person name="Schwartz R."/>
            <person name="Segarra C."/>
            <person name="Singh R.S."/>
            <person name="Sirot L."/>
            <person name="Sirota M."/>
            <person name="Sisneros N.B."/>
            <person name="Smith C.D."/>
            <person name="Smith T.F."/>
            <person name="Spieth J."/>
            <person name="Stage D.E."/>
            <person name="Stark A."/>
            <person name="Stephan W."/>
            <person name="Strausberg R.L."/>
            <person name="Strempel S."/>
            <person name="Sturgill D."/>
            <person name="Sutton G."/>
            <person name="Sutton G.G."/>
            <person name="Tao W."/>
            <person name="Teichmann S."/>
            <person name="Tobari Y.N."/>
            <person name="Tomimura Y."/>
            <person name="Tsolas J.M."/>
            <person name="Valente V.L."/>
            <person name="Venter E."/>
            <person name="Venter J.C."/>
            <person name="Vicario S."/>
            <person name="Vieira F.G."/>
            <person name="Vilella A.J."/>
            <person name="Villasante A."/>
            <person name="Walenz B."/>
            <person name="Wang J."/>
            <person name="Wasserman M."/>
            <person name="Watts T."/>
            <person name="Wilson D."/>
            <person name="Wilson R.K."/>
            <person name="Wing R.A."/>
            <person name="Wolfner M.F."/>
            <person name="Wong A."/>
            <person name="Wong G.K."/>
            <person name="Wu C.I."/>
            <person name="Wu G."/>
            <person name="Yamamoto D."/>
            <person name="Yang H.P."/>
            <person name="Yang S.P."/>
            <person name="Yorke J.A."/>
            <person name="Yoshida K."/>
            <person name="Zdobnov E."/>
            <person name="Zhang P."/>
            <person name="Zhang Y."/>
            <person name="Zimin A.V."/>
            <person name="Baldwin J."/>
            <person name="Abdouelleil A."/>
            <person name="Abdulkadir J."/>
            <person name="Abebe A."/>
            <person name="Abera B."/>
            <person name="Abreu J."/>
            <person name="Acer S.C."/>
            <person name="Aftuck L."/>
            <person name="Alexander A."/>
            <person name="An P."/>
            <person name="Anderson E."/>
            <person name="Anderson S."/>
            <person name="Arachi H."/>
            <person name="Azer M."/>
            <person name="Bachantsang P."/>
            <person name="Barry A."/>
            <person name="Bayul T."/>
            <person name="Berlin A."/>
            <person name="Bessette D."/>
            <person name="Bloom T."/>
            <person name="Blye J."/>
            <person name="Boguslavskiy L."/>
            <person name="Bonnet C."/>
            <person name="Boukhgalter B."/>
            <person name="Bourzgui I."/>
            <person name="Brown A."/>
            <person name="Cahill P."/>
            <person name="Channer S."/>
            <person name="Cheshatsang Y."/>
            <person name="Chuda L."/>
            <person name="Citroen M."/>
            <person name="Collymore A."/>
            <person name="Cooke P."/>
            <person name="Costello M."/>
            <person name="D'Aco K."/>
            <person name="Daza R."/>
            <person name="De Haan G."/>
            <person name="DeGray S."/>
            <person name="DeMaso C."/>
            <person name="Dhargay N."/>
            <person name="Dooley K."/>
            <person name="Dooley E."/>
            <person name="Doricent M."/>
            <person name="Dorje P."/>
            <person name="Dorjee K."/>
            <person name="Dupes A."/>
            <person name="Elong R."/>
            <person name="Falk J."/>
            <person name="Farina A."/>
            <person name="Faro S."/>
            <person name="Ferguson D."/>
            <person name="Fisher S."/>
            <person name="Foley C.D."/>
            <person name="Franke A."/>
            <person name="Friedrich D."/>
            <person name="Gadbois L."/>
            <person name="Gearin G."/>
            <person name="Gearin C.R."/>
            <person name="Giannoukos G."/>
            <person name="Goode T."/>
            <person name="Graham J."/>
            <person name="Grandbois E."/>
            <person name="Grewal S."/>
            <person name="Gyaltsen K."/>
            <person name="Hafez N."/>
            <person name="Hagos B."/>
            <person name="Hall J."/>
            <person name="Henson C."/>
            <person name="Hollinger A."/>
            <person name="Honan T."/>
            <person name="Huard M.D."/>
            <person name="Hughes L."/>
            <person name="Hurhula B."/>
            <person name="Husby M.E."/>
            <person name="Kamat A."/>
            <person name="Kanga B."/>
            <person name="Kashin S."/>
            <person name="Khazanovich D."/>
            <person name="Kisner P."/>
            <person name="Lance K."/>
            <person name="Lara M."/>
            <person name="Lee W."/>
            <person name="Lennon N."/>
            <person name="Letendre F."/>
            <person name="LeVine R."/>
            <person name="Lipovsky A."/>
            <person name="Liu X."/>
            <person name="Liu J."/>
            <person name="Liu S."/>
            <person name="Lokyitsang T."/>
            <person name="Lokyitsang Y."/>
            <person name="Lubonja R."/>
            <person name="Lui A."/>
            <person name="MacDonald P."/>
            <person name="Magnisalis V."/>
            <person name="Maru K."/>
            <person name="Matthews C."/>
            <person name="McCusker W."/>
            <person name="McDonough S."/>
            <person name="Mehta T."/>
            <person name="Meldrim J."/>
            <person name="Meneus L."/>
            <person name="Mihai O."/>
            <person name="Mihalev A."/>
            <person name="Mihova T."/>
            <person name="Mittelman R."/>
            <person name="Mlenga V."/>
            <person name="Montmayeur A."/>
            <person name="Mulrain L."/>
            <person name="Navidi A."/>
            <person name="Naylor J."/>
            <person name="Negash T."/>
            <person name="Nguyen T."/>
            <person name="Nguyen N."/>
            <person name="Nicol R."/>
            <person name="Norbu C."/>
            <person name="Norbu N."/>
            <person name="Novod N."/>
            <person name="O'Neill B."/>
            <person name="Osman S."/>
            <person name="Markiewicz E."/>
            <person name="Oyono O.L."/>
            <person name="Patti C."/>
            <person name="Phunkhang P."/>
            <person name="Pierre F."/>
            <person name="Priest M."/>
            <person name="Raghuraman S."/>
            <person name="Rege F."/>
            <person name="Reyes R."/>
            <person name="Rise C."/>
            <person name="Rogov P."/>
            <person name="Ross K."/>
            <person name="Ryan E."/>
            <person name="Settipalli S."/>
            <person name="Shea T."/>
            <person name="Sherpa N."/>
            <person name="Shi L."/>
            <person name="Shih D."/>
            <person name="Sparrow T."/>
            <person name="Spaulding J."/>
            <person name="Stalker J."/>
            <person name="Stange-Thomann N."/>
            <person name="Stavropoulos S."/>
            <person name="Stone C."/>
            <person name="Strader C."/>
            <person name="Tesfaye S."/>
            <person name="Thomson T."/>
            <person name="Thoulutsang Y."/>
            <person name="Thoulutsang D."/>
            <person name="Topham K."/>
            <person name="Topping I."/>
            <person name="Tsamla T."/>
            <person name="Vassiliev H."/>
            <person name="Vo A."/>
            <person name="Wangchuk T."/>
            <person name="Wangdi T."/>
            <person name="Weiand M."/>
            <person name="Wilkinson J."/>
            <person name="Wilson A."/>
            <person name="Yadav S."/>
            <person name="Young G."/>
            <person name="Yu Q."/>
            <person name="Zembek L."/>
            <person name="Zhong D."/>
            <person name="Zimmer A."/>
            <person name="Zwirko Z."/>
            <person name="Jaffe D.B."/>
            <person name="Alvarez P."/>
            <person name="Brockman W."/>
            <person name="Butler J."/>
            <person name="Chin C."/>
            <person name="Gnerre S."/>
            <person name="Grabherr M."/>
            <person name="Kleber M."/>
            <person name="Mauceli E."/>
            <person name="MacCallum I."/>
        </authorList>
    </citation>
    <scope>NUCLEOTIDE SEQUENCE [LARGE SCALE GENOMIC DNA]</scope>
    <source>
        <strain evidence="10">white501</strain>
    </source>
</reference>
<keyword evidence="8" id="KW-0732">Signal</keyword>
<protein>
    <recommendedName>
        <fullName evidence="6">Gustatory receptor</fullName>
    </recommendedName>
</protein>
<evidence type="ECO:0000256" key="7">
    <source>
        <dbReference type="SAM" id="MobiDB-lite"/>
    </source>
</evidence>
<feature type="transmembrane region" description="Helical" evidence="6">
    <location>
        <begin position="167"/>
        <end position="187"/>
    </location>
</feature>
<evidence type="ECO:0000256" key="5">
    <source>
        <dbReference type="ARBA" id="ARBA00023136"/>
    </source>
</evidence>
<sequence>MSRFPHVCGLCLLLKYWQILALAPFRTSGPMVARCQRWVTLIAVFRWLLLTSMAPFVLWKSAAMYEATNVRHSLVFKTIALATMTGDVCISLALLGNHLWNRRELANLVDDLARLHRRRRLSWWSTLFLWLKLLLSLYDLLCSVPFLKGAGGRLPWSQLVAYGVQLYFQHVASVYGNGIFGGILLMLECYNQLEREEPNLARLLQKEGSWLRLTQRFVKVLQLGIFLLVFGSFVNIMVNIYAFMSYYVSLHGVPLTISNNCLVLAIQLYAVILAAHLCQVRSAKLRKKCSQVEYVPEGLTQEQAMASTPFPLLTPTGNVKFRILGIFVLDNSFWLFLVSYAMNFIVVILQTSFEHINHGIGSPRGQKQRRQRQQRHTQRCSKGSTGSQRPTSAFMPESVCSSAQTQSTATATEKLEQQLHHHHQQQAMATQQQHHQYLNEQQRQQQREYIDVPLPKSIAKAAAATSGVDGAVGVGSTPFVLKYNACQPVNNLNNYETSLFSLHSTGQDSGVEFLSSRELYETSPDSFQHGGSKRGNNTEVLCPRHAKAHLELRQPHPNTDSSDTYEDSLKTDEPLVAHNCRSANCEHRQHQQHPSHHPHYQNTRFEKRSCVRHSFSGVKDDLMQQSPQISLRPRGHALRNSMNDLEQRLHNLEQSFRRPLEFSKSNSLF</sequence>
<feature type="compositionally biased region" description="Basic residues" evidence="7">
    <location>
        <begin position="366"/>
        <end position="379"/>
    </location>
</feature>
<evidence type="ECO:0000256" key="3">
    <source>
        <dbReference type="ARBA" id="ARBA00022692"/>
    </source>
</evidence>
<dbReference type="STRING" id="7240.B4QX18"/>
<feature type="transmembrane region" description="Helical" evidence="6">
    <location>
        <begin position="38"/>
        <end position="59"/>
    </location>
</feature>
<comment type="function">
    <text evidence="6">Gustatory receptor which mediates acceptance or avoidance behavior, depending on its substrates.</text>
</comment>
<name>B4QX18_DROSI</name>
<keyword evidence="10" id="KW-1185">Reference proteome</keyword>
<proteinExistence type="inferred from homology"/>
<feature type="transmembrane region" description="Helical" evidence="6">
    <location>
        <begin position="121"/>
        <end position="147"/>
    </location>
</feature>
<dbReference type="OrthoDB" id="8039669at2759"/>
<evidence type="ECO:0000256" key="8">
    <source>
        <dbReference type="SAM" id="SignalP"/>
    </source>
</evidence>
<comment type="similarity">
    <text evidence="6">Belongs to the insect chemoreceptor superfamily. Gustatory receptor (GR) family.</text>
</comment>